<dbReference type="InterPro" id="IPR044672">
    <property type="entry name" value="MOCS2A"/>
</dbReference>
<evidence type="ECO:0000313" key="5">
    <source>
        <dbReference type="Proteomes" id="UP000017813"/>
    </source>
</evidence>
<dbReference type="STRING" id="641147.HMPREF9021_01408"/>
<dbReference type="EMBL" id="ADCY02000046">
    <property type="protein sequence ID" value="EFG30802.1"/>
    <property type="molecule type" value="Genomic_DNA"/>
</dbReference>
<dbReference type="RefSeq" id="WP_002642497.1">
    <property type="nucleotide sequence ID" value="NZ_CP019448.1"/>
</dbReference>
<dbReference type="PANTHER" id="PTHR33359">
    <property type="entry name" value="MOLYBDOPTERIN SYNTHASE SULFUR CARRIER SUBUNIT"/>
    <property type="match status" value="1"/>
</dbReference>
<reference evidence="4 5" key="1">
    <citation type="submission" date="2010-03" db="EMBL/GenBank/DDBJ databases">
        <authorList>
            <consortium name="The Broad Institute Genome Sequencing Platform"/>
            <person name="Ward D."/>
            <person name="Earl A."/>
            <person name="Feldgarden M."/>
            <person name="Gevers D."/>
            <person name="Young S."/>
            <person name="Zeng Q."/>
            <person name="Koehrsen M."/>
            <person name="Alvarado L."/>
            <person name="Berlin A.M."/>
            <person name="Borenstein D."/>
            <person name="Chapman S.B."/>
            <person name="Chen Z."/>
            <person name="Engels R."/>
            <person name="Freedman E."/>
            <person name="Gellesch M."/>
            <person name="Goldberg J."/>
            <person name="Griggs A."/>
            <person name="Gujja S."/>
            <person name="Heilman E.R."/>
            <person name="Heiman D.I."/>
            <person name="Hepburn T.A."/>
            <person name="Howarth C."/>
            <person name="Jen D."/>
            <person name="Larson L."/>
            <person name="Mehta T."/>
            <person name="Park D."/>
            <person name="Pearson M."/>
            <person name="Richards J."/>
            <person name="Roberts A."/>
            <person name="Saif S."/>
            <person name="Shea T.D."/>
            <person name="Shenoy N."/>
            <person name="Sisk P."/>
            <person name="Stolte C."/>
            <person name="Sykes S.N."/>
            <person name="Walk T."/>
            <person name="White J."/>
            <person name="Yandava C."/>
            <person name="Izard J."/>
            <person name="Baranova O.V."/>
            <person name="Blanton J.M."/>
            <person name="Tanner A.C."/>
            <person name="Dewhirst F."/>
            <person name="Haas B."/>
            <person name="Nusbaum C."/>
            <person name="Birren B."/>
        </authorList>
    </citation>
    <scope>NUCLEOTIDE SEQUENCE [LARGE SCALE GENOMIC DNA]</scope>
    <source>
        <strain evidence="4 5">ATCC 29453</strain>
    </source>
</reference>
<evidence type="ECO:0000256" key="2">
    <source>
        <dbReference type="ARBA" id="ARBA00024200"/>
    </source>
</evidence>
<dbReference type="InterPro" id="IPR016155">
    <property type="entry name" value="Mopterin_synth/thiamin_S_b"/>
</dbReference>
<dbReference type="HOGENOM" id="CLU_114601_4_1_4"/>
<dbReference type="Gene3D" id="3.10.20.30">
    <property type="match status" value="1"/>
</dbReference>
<protein>
    <recommendedName>
        <fullName evidence="3">Molybdopterin synthase sulfur carrier subunit</fullName>
    </recommendedName>
</protein>
<dbReference type="OrthoDB" id="9801945at2"/>
<evidence type="ECO:0000313" key="4">
    <source>
        <dbReference type="EMBL" id="EFG30802.1"/>
    </source>
</evidence>
<dbReference type="GO" id="GO:0000166">
    <property type="term" value="F:nucleotide binding"/>
    <property type="evidence" value="ECO:0007669"/>
    <property type="project" value="UniProtKB-KW"/>
</dbReference>
<dbReference type="AlphaFoldDB" id="V9H5U5"/>
<keyword evidence="5" id="KW-1185">Reference proteome</keyword>
<reference evidence="4 5" key="2">
    <citation type="submission" date="2011-10" db="EMBL/GenBank/DDBJ databases">
        <title>The Genome Sequence of Simonsiella muelleri ATCC 29453.</title>
        <authorList>
            <consortium name="The Broad Institute Genome Sequencing Platform"/>
            <consortium name="The Broad Institute Genome Sequencing Center for Infectious Disease"/>
            <person name="Earl A."/>
            <person name="Ward D."/>
            <person name="Feldgarden M."/>
            <person name="Gevers D."/>
            <person name="Izard J."/>
            <person name="Baranova O.V."/>
            <person name="Blanton J.M."/>
            <person name="Tanner A.C."/>
            <person name="Dewhirst F."/>
            <person name="Young S.K."/>
            <person name="Zeng Q."/>
            <person name="Gargeya S."/>
            <person name="Fitzgerald M."/>
            <person name="Haas B."/>
            <person name="Abouelleil A."/>
            <person name="Alvarado L."/>
            <person name="Arachchi H.M."/>
            <person name="Berlin A."/>
            <person name="Brown A."/>
            <person name="Chapman S.B."/>
            <person name="Chen Z."/>
            <person name="Dunbar C."/>
            <person name="Freedman E."/>
            <person name="Gearin G."/>
            <person name="Goldberg J."/>
            <person name="Griggs A."/>
            <person name="Gujja S."/>
            <person name="Heiman D."/>
            <person name="Howarth C."/>
            <person name="Larson L."/>
            <person name="Lui A."/>
            <person name="MacDonald P.J.P."/>
            <person name="Montmayeur A."/>
            <person name="Murphy C."/>
            <person name="Neiman D."/>
            <person name="Pearson M."/>
            <person name="Priest M."/>
            <person name="Roberts A."/>
            <person name="Saif S."/>
            <person name="Shea T."/>
            <person name="Shenoy N."/>
            <person name="Sisk P."/>
            <person name="Stolte C."/>
            <person name="Sykes S."/>
            <person name="Wortman J."/>
            <person name="Nusbaum C."/>
            <person name="Birren B."/>
        </authorList>
    </citation>
    <scope>NUCLEOTIDE SEQUENCE [LARGE SCALE GENOMIC DNA]</scope>
    <source>
        <strain evidence="4 5">ATCC 29453</strain>
    </source>
</reference>
<accession>V9H5U5</accession>
<dbReference type="SUPFAM" id="SSF54285">
    <property type="entry name" value="MoaD/ThiS"/>
    <property type="match status" value="1"/>
</dbReference>
<dbReference type="NCBIfam" id="TIGR01682">
    <property type="entry name" value="moaD"/>
    <property type="match status" value="1"/>
</dbReference>
<comment type="similarity">
    <text evidence="2">Belongs to the MoaD family.</text>
</comment>
<dbReference type="CDD" id="cd00754">
    <property type="entry name" value="Ubl_MoaD"/>
    <property type="match status" value="1"/>
</dbReference>
<name>V9H5U5_9NEIS</name>
<organism evidence="4 5">
    <name type="scientific">Simonsiella muelleri ATCC 29453</name>
    <dbReference type="NCBI Taxonomy" id="641147"/>
    <lineage>
        <taxon>Bacteria</taxon>
        <taxon>Pseudomonadati</taxon>
        <taxon>Pseudomonadota</taxon>
        <taxon>Betaproteobacteria</taxon>
        <taxon>Neisseriales</taxon>
        <taxon>Neisseriaceae</taxon>
        <taxon>Simonsiella</taxon>
    </lineage>
</organism>
<dbReference type="PANTHER" id="PTHR33359:SF1">
    <property type="entry name" value="MOLYBDOPTERIN SYNTHASE SULFUR CARRIER SUBUNIT"/>
    <property type="match status" value="1"/>
</dbReference>
<dbReference type="eggNOG" id="COG1977">
    <property type="taxonomic scope" value="Bacteria"/>
</dbReference>
<proteinExistence type="inferred from homology"/>
<gene>
    <name evidence="4" type="ORF">HMPREF9021_01408</name>
</gene>
<sequence>MLKLINVLYFAALREQAAQEQESRQTAAHTPAELYTELQAVYHFNLPKERLRVAVNHAFCDWQTELKDGDVVAFIPPVSGG</sequence>
<dbReference type="KEGG" id="smur:BWP33_06965"/>
<dbReference type="Pfam" id="PF02597">
    <property type="entry name" value="ThiS"/>
    <property type="match status" value="1"/>
</dbReference>
<dbReference type="GO" id="GO:0006777">
    <property type="term" value="P:Mo-molybdopterin cofactor biosynthetic process"/>
    <property type="evidence" value="ECO:0007669"/>
    <property type="project" value="InterPro"/>
</dbReference>
<dbReference type="Proteomes" id="UP000017813">
    <property type="component" value="Unassembled WGS sequence"/>
</dbReference>
<dbReference type="InterPro" id="IPR003749">
    <property type="entry name" value="ThiS/MoaD-like"/>
</dbReference>
<evidence type="ECO:0000256" key="3">
    <source>
        <dbReference type="ARBA" id="ARBA00024247"/>
    </source>
</evidence>
<dbReference type="GO" id="GO:1990133">
    <property type="term" value="C:molybdopterin adenylyltransferase complex"/>
    <property type="evidence" value="ECO:0007669"/>
    <property type="project" value="TreeGrafter"/>
</dbReference>
<evidence type="ECO:0000256" key="1">
    <source>
        <dbReference type="ARBA" id="ARBA00022741"/>
    </source>
</evidence>
<keyword evidence="1" id="KW-0547">Nucleotide-binding</keyword>
<dbReference type="InterPro" id="IPR012675">
    <property type="entry name" value="Beta-grasp_dom_sf"/>
</dbReference>
<comment type="caution">
    <text evidence="4">The sequence shown here is derived from an EMBL/GenBank/DDBJ whole genome shotgun (WGS) entry which is preliminary data.</text>
</comment>